<feature type="chain" id="PRO_5045989083" evidence="3">
    <location>
        <begin position="22"/>
        <end position="465"/>
    </location>
</feature>
<reference evidence="5 6" key="1">
    <citation type="submission" date="2015-05" db="EMBL/GenBank/DDBJ databases">
        <title>Genome sequencing and analysis of members of genus Stenotrophomonas.</title>
        <authorList>
            <person name="Patil P.P."/>
            <person name="Midha S."/>
            <person name="Patil P.B."/>
        </authorList>
    </citation>
    <scope>NUCLEOTIDE SEQUENCE [LARGE SCALE GENOMIC DNA]</scope>
    <source>
        <strain evidence="5 6">DSM 12575</strain>
    </source>
</reference>
<protein>
    <submittedName>
        <fullName evidence="5">Beta-lactamase</fullName>
    </submittedName>
</protein>
<dbReference type="PANTHER" id="PTHR46825">
    <property type="entry name" value="D-ALANYL-D-ALANINE-CARBOXYPEPTIDASE/ENDOPEPTIDASE AMPH"/>
    <property type="match status" value="1"/>
</dbReference>
<evidence type="ECO:0000256" key="1">
    <source>
        <dbReference type="ARBA" id="ARBA00004370"/>
    </source>
</evidence>
<proteinExistence type="predicted"/>
<sequence length="465" mass="50001">MTSVRVLLGFLMLCLSIGAHAGEHAPASHAEQVFGLWLAAFNAGDRDGLQAFVADHKGGRDAQRDLDLREAMGRFRLLGIKSSSTHSMQAMLLSESTDRGVLASLEVDPASPADVSRFQLEGMELPAEFQPRRLPLPVLLAESRRRLDSARDDDTLSGALLVAKDGKILLRWQGGQADRERKIGVDGATRFRLASLNKMFTAVAILQLQEAGRLSLDDSVATHLPDYPDQAVAGKITVRQLLNHTSGLGDIFGEEFERRSQSLRTLRDYWSLAGNEPSSAAPGSEDGYSNYGYILLGSIIEAVSGQSYYDYVGEHIYRVAGMDSTGAEPESSPVPGRAVAYTRVEGRWVPETRTLPWRGTSAGGGYSTVEDMLKFVEALRAGRLVSPASLATATSPQNHKGWYGHGFMVGGEGQARQYGHEGGAPGANAALAVLPGPGYVVVGLGNVDPGAMENMVNFIVHRLPL</sequence>
<dbReference type="EMBL" id="LDJG01000007">
    <property type="protein sequence ID" value="KRG58804.1"/>
    <property type="molecule type" value="Genomic_DNA"/>
</dbReference>
<keyword evidence="3" id="KW-0732">Signal</keyword>
<evidence type="ECO:0000313" key="5">
    <source>
        <dbReference type="EMBL" id="KRG58804.1"/>
    </source>
</evidence>
<dbReference type="Pfam" id="PF00144">
    <property type="entry name" value="Beta-lactamase"/>
    <property type="match status" value="1"/>
</dbReference>
<dbReference type="InterPro" id="IPR012338">
    <property type="entry name" value="Beta-lactam/transpept-like"/>
</dbReference>
<dbReference type="SUPFAM" id="SSF56601">
    <property type="entry name" value="beta-lactamase/transpeptidase-like"/>
    <property type="match status" value="1"/>
</dbReference>
<organism evidence="5 6">
    <name type="scientific">Stenotrophomonas nitritireducens</name>
    <dbReference type="NCBI Taxonomy" id="83617"/>
    <lineage>
        <taxon>Bacteria</taxon>
        <taxon>Pseudomonadati</taxon>
        <taxon>Pseudomonadota</taxon>
        <taxon>Gammaproteobacteria</taxon>
        <taxon>Lysobacterales</taxon>
        <taxon>Lysobacteraceae</taxon>
        <taxon>Stenotrophomonas</taxon>
    </lineage>
</organism>
<dbReference type="Proteomes" id="UP000050902">
    <property type="component" value="Unassembled WGS sequence"/>
</dbReference>
<name>A0ABR5NLN6_9GAMM</name>
<feature type="domain" description="Beta-lactamase-related" evidence="4">
    <location>
        <begin position="154"/>
        <end position="454"/>
    </location>
</feature>
<comment type="subcellular location">
    <subcellularLocation>
        <location evidence="1">Membrane</location>
    </subcellularLocation>
</comment>
<evidence type="ECO:0000256" key="2">
    <source>
        <dbReference type="ARBA" id="ARBA00023136"/>
    </source>
</evidence>
<evidence type="ECO:0000313" key="6">
    <source>
        <dbReference type="Proteomes" id="UP000050902"/>
    </source>
</evidence>
<comment type="caution">
    <text evidence="5">The sequence shown here is derived from an EMBL/GenBank/DDBJ whole genome shotgun (WGS) entry which is preliminary data.</text>
</comment>
<gene>
    <name evidence="5" type="ORF">ABB22_06400</name>
</gene>
<feature type="signal peptide" evidence="3">
    <location>
        <begin position="1"/>
        <end position="21"/>
    </location>
</feature>
<keyword evidence="6" id="KW-1185">Reference proteome</keyword>
<evidence type="ECO:0000256" key="3">
    <source>
        <dbReference type="SAM" id="SignalP"/>
    </source>
</evidence>
<evidence type="ECO:0000259" key="4">
    <source>
        <dbReference type="Pfam" id="PF00144"/>
    </source>
</evidence>
<dbReference type="InterPro" id="IPR050491">
    <property type="entry name" value="AmpC-like"/>
</dbReference>
<dbReference type="Gene3D" id="3.40.710.10">
    <property type="entry name" value="DD-peptidase/beta-lactamase superfamily"/>
    <property type="match status" value="1"/>
</dbReference>
<accession>A0ABR5NLN6</accession>
<dbReference type="InterPro" id="IPR001466">
    <property type="entry name" value="Beta-lactam-related"/>
</dbReference>
<dbReference type="PANTHER" id="PTHR46825:SF11">
    <property type="entry name" value="PENICILLIN-BINDING PROTEIN 4"/>
    <property type="match status" value="1"/>
</dbReference>
<keyword evidence="2" id="KW-0472">Membrane</keyword>